<dbReference type="EMBL" id="DSJL01000011">
    <property type="protein sequence ID" value="HEF66386.1"/>
    <property type="molecule type" value="Genomic_DNA"/>
</dbReference>
<protein>
    <submittedName>
        <fullName evidence="1">HDOD domain-containing protein</fullName>
    </submittedName>
</protein>
<dbReference type="Pfam" id="PF08668">
    <property type="entry name" value="HDOD"/>
    <property type="match status" value="1"/>
</dbReference>
<dbReference type="Gene3D" id="1.10.3210.10">
    <property type="entry name" value="Hypothetical protein af1432"/>
    <property type="match status" value="1"/>
</dbReference>
<organism evidence="1">
    <name type="scientific">Thermomicrobium roseum</name>
    <dbReference type="NCBI Taxonomy" id="500"/>
    <lineage>
        <taxon>Bacteria</taxon>
        <taxon>Pseudomonadati</taxon>
        <taxon>Thermomicrobiota</taxon>
        <taxon>Thermomicrobia</taxon>
        <taxon>Thermomicrobiales</taxon>
        <taxon>Thermomicrobiaceae</taxon>
        <taxon>Thermomicrobium</taxon>
    </lineage>
</organism>
<accession>A0A7C1G4D1</accession>
<evidence type="ECO:0000313" key="1">
    <source>
        <dbReference type="EMBL" id="HEF66386.1"/>
    </source>
</evidence>
<dbReference type="InterPro" id="IPR052340">
    <property type="entry name" value="RNase_Y/CdgJ"/>
</dbReference>
<dbReference type="PIRSF" id="PIRSF003180">
    <property type="entry name" value="DiGMPpdiest_YuxH"/>
    <property type="match status" value="1"/>
</dbReference>
<dbReference type="PANTHER" id="PTHR33525:SF4">
    <property type="entry name" value="CYCLIC DI-GMP PHOSPHODIESTERASE CDGJ"/>
    <property type="match status" value="1"/>
</dbReference>
<dbReference type="PROSITE" id="PS51833">
    <property type="entry name" value="HDOD"/>
    <property type="match status" value="1"/>
</dbReference>
<dbReference type="SUPFAM" id="SSF109604">
    <property type="entry name" value="HD-domain/PDEase-like"/>
    <property type="match status" value="1"/>
</dbReference>
<dbReference type="PANTHER" id="PTHR33525">
    <property type="match status" value="1"/>
</dbReference>
<dbReference type="InterPro" id="IPR014408">
    <property type="entry name" value="dGMP_Pdiesterase_EAL/HD-GYP"/>
</dbReference>
<sequence length="422" mass="46184">MRDLFVRRQPIFTRRLEVWGYEIVAGRFGFAEPVVSSPGRPQTGRLTLPGSPVLPPVPSDEARLLLEALAEIGLPTLVGESLAVVRLAPTTALTARDFLASLAPPDRLVALVTLDPVPDHELLAKALDALREAGFRVGLAGFQGQPEFLPFARTVDLVAVSCQEISPEGLADLANVLRAGRAQLLATDIDTYELYDRCRECRVTFFSGPFLSVPRPARWTRAPSNRALLLLLARLQDPEVEFSELEALISLDVGLTYRLLRLVNSVWYGRRRIESVRQALLLLGTRLVSAWVTLLLMADIPDKPHELLTTAVIRARMAELVTAARGRASREAAFLTGLLSVLDALLDQPMEELLAALPLADELRAALLHHQGELGAVLDAVLAYERGDWERLAVLGLRPSLLTSAYLDAIALAREIDLAMAA</sequence>
<dbReference type="InterPro" id="IPR035919">
    <property type="entry name" value="EAL_sf"/>
</dbReference>
<proteinExistence type="predicted"/>
<name>A0A7C1G4D1_THERO</name>
<dbReference type="AlphaFoldDB" id="A0A7C1G4D1"/>
<dbReference type="InterPro" id="IPR013976">
    <property type="entry name" value="HDOD"/>
</dbReference>
<gene>
    <name evidence="1" type="ORF">ENP47_12435</name>
</gene>
<comment type="caution">
    <text evidence="1">The sequence shown here is derived from an EMBL/GenBank/DDBJ whole genome shotgun (WGS) entry which is preliminary data.</text>
</comment>
<dbReference type="SUPFAM" id="SSF141868">
    <property type="entry name" value="EAL domain-like"/>
    <property type="match status" value="1"/>
</dbReference>
<reference evidence="1" key="1">
    <citation type="journal article" date="2020" name="mSystems">
        <title>Genome- and Community-Level Interaction Insights into Carbon Utilization and Element Cycling Functions of Hydrothermarchaeota in Hydrothermal Sediment.</title>
        <authorList>
            <person name="Zhou Z."/>
            <person name="Liu Y."/>
            <person name="Xu W."/>
            <person name="Pan J."/>
            <person name="Luo Z.H."/>
            <person name="Li M."/>
        </authorList>
    </citation>
    <scope>NUCLEOTIDE SEQUENCE [LARGE SCALE GENOMIC DNA]</scope>
    <source>
        <strain evidence="1">SpSt-222</strain>
    </source>
</reference>